<proteinExistence type="predicted"/>
<feature type="region of interest" description="Disordered" evidence="1">
    <location>
        <begin position="235"/>
        <end position="412"/>
    </location>
</feature>
<gene>
    <name evidence="2" type="primary">Rbbp8nl</name>
    <name evidence="2" type="ORF">STEPAR_R06315</name>
</gene>
<evidence type="ECO:0000313" key="2">
    <source>
        <dbReference type="EMBL" id="NXG90754.1"/>
    </source>
</evidence>
<feature type="compositionally biased region" description="Basic residues" evidence="1">
    <location>
        <begin position="439"/>
        <end position="450"/>
    </location>
</feature>
<feature type="compositionally biased region" description="Basic and acidic residues" evidence="1">
    <location>
        <begin position="180"/>
        <end position="192"/>
    </location>
</feature>
<feature type="region of interest" description="Disordered" evidence="1">
    <location>
        <begin position="426"/>
        <end position="452"/>
    </location>
</feature>
<feature type="non-terminal residue" evidence="2">
    <location>
        <position position="1"/>
    </location>
</feature>
<name>A0A7K9FPE0_STEPR</name>
<evidence type="ECO:0000256" key="1">
    <source>
        <dbReference type="SAM" id="MobiDB-lite"/>
    </source>
</evidence>
<feature type="compositionally biased region" description="Acidic residues" evidence="1">
    <location>
        <begin position="312"/>
        <end position="321"/>
    </location>
</feature>
<protein>
    <submittedName>
        <fullName evidence="2">RB8NL protein</fullName>
    </submittedName>
</protein>
<feature type="non-terminal residue" evidence="2">
    <location>
        <position position="477"/>
    </location>
</feature>
<feature type="compositionally biased region" description="Basic and acidic residues" evidence="1">
    <location>
        <begin position="370"/>
        <end position="387"/>
    </location>
</feature>
<comment type="caution">
    <text evidence="2">The sequence shown here is derived from an EMBL/GenBank/DDBJ whole genome shotgun (WGS) entry which is preliminary data.</text>
</comment>
<dbReference type="AlphaFoldDB" id="A0A7K9FPE0"/>
<sequence>QASQRIANQLHGTIALVRPGSRPCLLEKSPSGAAVSPPARKTPLPPEREHSPILEAYLTASNLDSPKVAPSYENLKLNARREQLCLLHKHLSLHQLGLASNCASDERDGGSFSSHLLRAKDADGRTRSRDGWEDRAALLKLPATMVYVRDQQLEEKLHLLKQRERLQHFLMQQCQPGQRADGDPKLVPEERPLSPWPSITPGCKEERSFLEDAADGKEEKELWLSRDISELREKAKAARDNGADAPLDLSDSSRGRDAGWNSHRELRGAGSPRLSPGESPAVPAARGRHGAERDNSCFPYRWPSATRALPGADEEEEEEDAAVLALSRAHPTNTTTPSDPEALPEAGVRLAVSAQKGEAGKKPQANVTFEKARAKDEDDAESGKQESDEPDTTDSEVAAPYEDDILQEGRADGKYFCSKDKAHALQKKRKRGQDAWTKGAKKSVRGRKKVKVEQCSTGILTEPENCSASHNAASKES</sequence>
<evidence type="ECO:0000313" key="3">
    <source>
        <dbReference type="Proteomes" id="UP000532908"/>
    </source>
</evidence>
<feature type="region of interest" description="Disordered" evidence="1">
    <location>
        <begin position="21"/>
        <end position="48"/>
    </location>
</feature>
<keyword evidence="3" id="KW-1185">Reference proteome</keyword>
<feature type="region of interest" description="Disordered" evidence="1">
    <location>
        <begin position="174"/>
        <end position="205"/>
    </location>
</feature>
<organism evidence="2 3">
    <name type="scientific">Stercorarius parasiticus</name>
    <name type="common">Parasitic jaeger</name>
    <name type="synonym">Arctic skua</name>
    <dbReference type="NCBI Taxonomy" id="54059"/>
    <lineage>
        <taxon>Eukaryota</taxon>
        <taxon>Metazoa</taxon>
        <taxon>Chordata</taxon>
        <taxon>Craniata</taxon>
        <taxon>Vertebrata</taxon>
        <taxon>Euteleostomi</taxon>
        <taxon>Archelosauria</taxon>
        <taxon>Archosauria</taxon>
        <taxon>Dinosauria</taxon>
        <taxon>Saurischia</taxon>
        <taxon>Theropoda</taxon>
        <taxon>Coelurosauria</taxon>
        <taxon>Aves</taxon>
        <taxon>Neognathae</taxon>
        <taxon>Neoaves</taxon>
        <taxon>Charadriiformes</taxon>
        <taxon>Stercorariidae</taxon>
        <taxon>Stercorarius</taxon>
    </lineage>
</organism>
<feature type="compositionally biased region" description="Basic and acidic residues" evidence="1">
    <location>
        <begin position="251"/>
        <end position="267"/>
    </location>
</feature>
<dbReference type="EMBL" id="VWZL01004408">
    <property type="protein sequence ID" value="NXG90754.1"/>
    <property type="molecule type" value="Genomic_DNA"/>
</dbReference>
<accession>A0A7K9FPE0</accession>
<dbReference type="Proteomes" id="UP000532908">
    <property type="component" value="Unassembled WGS sequence"/>
</dbReference>
<reference evidence="2 3" key="1">
    <citation type="submission" date="2019-09" db="EMBL/GenBank/DDBJ databases">
        <title>Bird 10,000 Genomes (B10K) Project - Family phase.</title>
        <authorList>
            <person name="Zhang G."/>
        </authorList>
    </citation>
    <scope>NUCLEOTIDE SEQUENCE [LARGE SCALE GENOMIC DNA]</scope>
    <source>
        <strain evidence="2">B10K-DU-001-20</strain>
        <tissue evidence="2">Muscle</tissue>
    </source>
</reference>